<evidence type="ECO:0000313" key="2">
    <source>
        <dbReference type="Proteomes" id="UP000290174"/>
    </source>
</evidence>
<organism evidence="1 2">
    <name type="scientific">Bradyrhizobium zhanjiangense</name>
    <dbReference type="NCBI Taxonomy" id="1325107"/>
    <lineage>
        <taxon>Bacteria</taxon>
        <taxon>Pseudomonadati</taxon>
        <taxon>Pseudomonadota</taxon>
        <taxon>Alphaproteobacteria</taxon>
        <taxon>Hyphomicrobiales</taxon>
        <taxon>Nitrobacteraceae</taxon>
        <taxon>Bradyrhizobium</taxon>
    </lineage>
</organism>
<sequence length="97" mass="11304">MFLHVTQKTCLTRYKVPPLEPLTRMLVLPEVAWTVVEATMEQKHELQLLSAEELRALRKDVDATPARTPIKRKSMLEKRLQQLLPRQVESRARSVET</sequence>
<dbReference type="AlphaFoldDB" id="A0A4Q0Q4W4"/>
<name>A0A4Q0Q4W4_9BRAD</name>
<comment type="caution">
    <text evidence="1">The sequence shown here is derived from an EMBL/GenBank/DDBJ whole genome shotgun (WGS) entry which is preliminary data.</text>
</comment>
<evidence type="ECO:0000313" key="1">
    <source>
        <dbReference type="EMBL" id="RXG84050.1"/>
    </source>
</evidence>
<proteinExistence type="predicted"/>
<dbReference type="EMBL" id="RKMK01000083">
    <property type="protein sequence ID" value="RXG84050.1"/>
    <property type="molecule type" value="Genomic_DNA"/>
</dbReference>
<gene>
    <name evidence="1" type="ORF">EAS61_40080</name>
</gene>
<dbReference type="Proteomes" id="UP000290174">
    <property type="component" value="Unassembled WGS sequence"/>
</dbReference>
<protein>
    <submittedName>
        <fullName evidence="1">Uncharacterized protein</fullName>
    </submittedName>
</protein>
<reference evidence="1 2" key="1">
    <citation type="submission" date="2018-11" db="EMBL/GenBank/DDBJ databases">
        <title>Bradyrhizobium sp. nov., isolated from effective nodules of peanut in China.</title>
        <authorList>
            <person name="Li Y."/>
        </authorList>
    </citation>
    <scope>NUCLEOTIDE SEQUENCE [LARGE SCALE GENOMIC DNA]</scope>
    <source>
        <strain evidence="1 2">CCBAU 51770</strain>
    </source>
</reference>
<accession>A0A4Q0Q4W4</accession>